<dbReference type="Pfam" id="PF04759">
    <property type="entry name" value="DUF617"/>
    <property type="match status" value="1"/>
</dbReference>
<dbReference type="PANTHER" id="PTHR31696:SF14">
    <property type="entry name" value="PROTEIN MIZU-KUSSEI 1"/>
    <property type="match status" value="1"/>
</dbReference>
<feature type="region of interest" description="Disordered" evidence="1">
    <location>
        <begin position="1"/>
        <end position="37"/>
    </location>
</feature>
<keyword evidence="3" id="KW-1185">Reference proteome</keyword>
<evidence type="ECO:0000256" key="1">
    <source>
        <dbReference type="SAM" id="MobiDB-lite"/>
    </source>
</evidence>
<gene>
    <name evidence="2" type="ORF">M5K25_004596</name>
</gene>
<protein>
    <recommendedName>
        <fullName evidence="4">Protein MIZU-KUSSEI 1</fullName>
    </recommendedName>
</protein>
<dbReference type="NCBIfam" id="TIGR01570">
    <property type="entry name" value="A_thal_3588"/>
    <property type="match status" value="1"/>
</dbReference>
<evidence type="ECO:0000313" key="2">
    <source>
        <dbReference type="EMBL" id="KAL0923818.1"/>
    </source>
</evidence>
<accession>A0ABD0VMN1</accession>
<feature type="compositionally biased region" description="Basic and acidic residues" evidence="1">
    <location>
        <begin position="13"/>
        <end position="23"/>
    </location>
</feature>
<name>A0ABD0VMN1_DENTH</name>
<evidence type="ECO:0008006" key="4">
    <source>
        <dbReference type="Google" id="ProtNLM"/>
    </source>
</evidence>
<dbReference type="InterPro" id="IPR006460">
    <property type="entry name" value="MIZ1-like_pln"/>
</dbReference>
<reference evidence="2 3" key="1">
    <citation type="journal article" date="2024" name="Plant Biotechnol. J.">
        <title>Dendrobium thyrsiflorum genome and its molecular insights into genes involved in important horticultural traits.</title>
        <authorList>
            <person name="Chen B."/>
            <person name="Wang J.Y."/>
            <person name="Zheng P.J."/>
            <person name="Li K.L."/>
            <person name="Liang Y.M."/>
            <person name="Chen X.F."/>
            <person name="Zhang C."/>
            <person name="Zhao X."/>
            <person name="He X."/>
            <person name="Zhang G.Q."/>
            <person name="Liu Z.J."/>
            <person name="Xu Q."/>
        </authorList>
    </citation>
    <scope>NUCLEOTIDE SEQUENCE [LARGE SCALE GENOMIC DNA]</scope>
    <source>
        <strain evidence="2">GZMU011</strain>
    </source>
</reference>
<dbReference type="EMBL" id="JANQDX010000005">
    <property type="protein sequence ID" value="KAL0923818.1"/>
    <property type="molecule type" value="Genomic_DNA"/>
</dbReference>
<comment type="caution">
    <text evidence="2">The sequence shown here is derived from an EMBL/GenBank/DDBJ whole genome shotgun (WGS) entry which is preliminary data.</text>
</comment>
<proteinExistence type="predicted"/>
<organism evidence="2 3">
    <name type="scientific">Dendrobium thyrsiflorum</name>
    <name type="common">Pinecone-like raceme dendrobium</name>
    <name type="synonym">Orchid</name>
    <dbReference type="NCBI Taxonomy" id="117978"/>
    <lineage>
        <taxon>Eukaryota</taxon>
        <taxon>Viridiplantae</taxon>
        <taxon>Streptophyta</taxon>
        <taxon>Embryophyta</taxon>
        <taxon>Tracheophyta</taxon>
        <taxon>Spermatophyta</taxon>
        <taxon>Magnoliopsida</taxon>
        <taxon>Liliopsida</taxon>
        <taxon>Asparagales</taxon>
        <taxon>Orchidaceae</taxon>
        <taxon>Epidendroideae</taxon>
        <taxon>Malaxideae</taxon>
        <taxon>Dendrobiinae</taxon>
        <taxon>Dendrobium</taxon>
    </lineage>
</organism>
<evidence type="ECO:0000313" key="3">
    <source>
        <dbReference type="Proteomes" id="UP001552299"/>
    </source>
</evidence>
<sequence length="231" mass="25387">MLGTVMATGEEEEVKRGMNDQNHHHSNSSSSNTANSSVSKRKAVFMAALAVSRFRSVLASAIARRQGRSPRVVGTLYGRRRGHVHLSFQLKPQMQPLTLLELPTATNEFVKEMAASGLMRIALECDRGGEARLIEEPVWRVYCNGLRCGYAFRRECRPEDWKALRAVEQVSVGAGVLPATAAAAGDGLEGEVMYMRAMFERVVGSKDTEAFYMISPDGHGGPELSVFLLRV</sequence>
<dbReference type="Proteomes" id="UP001552299">
    <property type="component" value="Unassembled WGS sequence"/>
</dbReference>
<feature type="compositionally biased region" description="Low complexity" evidence="1">
    <location>
        <begin position="27"/>
        <end position="37"/>
    </location>
</feature>
<dbReference type="AlphaFoldDB" id="A0ABD0VMN1"/>
<dbReference type="PANTHER" id="PTHR31696">
    <property type="entry name" value="PROTEIN MIZU-KUSSEI 1"/>
    <property type="match status" value="1"/>
</dbReference>